<name>A0A9W6B661_9FLAO</name>
<dbReference type="Pfam" id="PF13578">
    <property type="entry name" value="Methyltransf_24"/>
    <property type="match status" value="1"/>
</dbReference>
<dbReference type="SUPFAM" id="SSF53335">
    <property type="entry name" value="S-adenosyl-L-methionine-dependent methyltransferases"/>
    <property type="match status" value="1"/>
</dbReference>
<comment type="caution">
    <text evidence="1">The sequence shown here is derived from an EMBL/GenBank/DDBJ whole genome shotgun (WGS) entry which is preliminary data.</text>
</comment>
<evidence type="ECO:0000313" key="2">
    <source>
        <dbReference type="Proteomes" id="UP001143545"/>
    </source>
</evidence>
<dbReference type="Gene3D" id="3.40.50.150">
    <property type="entry name" value="Vaccinia Virus protein VP39"/>
    <property type="match status" value="1"/>
</dbReference>
<keyword evidence="2" id="KW-1185">Reference proteome</keyword>
<organism evidence="1 2">
    <name type="scientific">Neptunitalea chrysea</name>
    <dbReference type="NCBI Taxonomy" id="1647581"/>
    <lineage>
        <taxon>Bacteria</taxon>
        <taxon>Pseudomonadati</taxon>
        <taxon>Bacteroidota</taxon>
        <taxon>Flavobacteriia</taxon>
        <taxon>Flavobacteriales</taxon>
        <taxon>Flavobacteriaceae</taxon>
        <taxon>Neptunitalea</taxon>
    </lineage>
</organism>
<dbReference type="Proteomes" id="UP001143545">
    <property type="component" value="Unassembled WGS sequence"/>
</dbReference>
<sequence>MNTYLIKQYFIFLCKSTNEHGVHSPFVYDFITKCCYDKSNLEDYKLLKEHREYLLNNKETISVTDFGAGSKVFKNSNRSINKIATTAGITLRRSKLLYRITKYFNPKSILEIGTSVGLATAALSFGNSNSKVISLEGCPNTVNAAKTGLTKFNSKNSEIIQTEFKTYLNSIQNQQTTTFDLIYFDGNHTKKDTLDYFNKLLSSKHNDSIWIFDDIHWSIEMTEAWELIKLHPEVTVTIDSFYWGIVFFRKEQVKQNFIIRL</sequence>
<evidence type="ECO:0000313" key="1">
    <source>
        <dbReference type="EMBL" id="GLB52032.1"/>
    </source>
</evidence>
<proteinExistence type="predicted"/>
<dbReference type="AlphaFoldDB" id="A0A9W6B661"/>
<accession>A0A9W6B661</accession>
<dbReference type="EMBL" id="BRVP01000006">
    <property type="protein sequence ID" value="GLB52032.1"/>
    <property type="molecule type" value="Genomic_DNA"/>
</dbReference>
<dbReference type="InterPro" id="IPR029063">
    <property type="entry name" value="SAM-dependent_MTases_sf"/>
</dbReference>
<gene>
    <name evidence="1" type="ORF">NBRC110019_10710</name>
</gene>
<dbReference type="RefSeq" id="WP_281753084.1">
    <property type="nucleotide sequence ID" value="NZ_BRVP01000006.1"/>
</dbReference>
<reference evidence="1" key="1">
    <citation type="submission" date="2022-07" db="EMBL/GenBank/DDBJ databases">
        <title>Taxonomy of Novel Oxalotrophic and Methylotrophic Bacteria.</title>
        <authorList>
            <person name="Sahin N."/>
            <person name="Tani A."/>
        </authorList>
    </citation>
    <scope>NUCLEOTIDE SEQUENCE</scope>
    <source>
        <strain evidence="1">AM327</strain>
    </source>
</reference>
<protein>
    <submittedName>
        <fullName evidence="1">O-methyltransferase</fullName>
    </submittedName>
</protein>